<dbReference type="EC" id="2.3.2.27" evidence="2"/>
<accession>A0AAJ6YG99</accession>
<dbReference type="InterPro" id="IPR051834">
    <property type="entry name" value="RING_finger_E3_ligase"/>
</dbReference>
<dbReference type="Pfam" id="PF13639">
    <property type="entry name" value="zf-RING_2"/>
    <property type="match status" value="1"/>
</dbReference>
<evidence type="ECO:0000256" key="6">
    <source>
        <dbReference type="ARBA" id="ARBA00022786"/>
    </source>
</evidence>
<dbReference type="CDD" id="cd16669">
    <property type="entry name" value="RING-H2_RNF181"/>
    <property type="match status" value="1"/>
</dbReference>
<keyword evidence="3" id="KW-0808">Transferase</keyword>
<dbReference type="InterPro" id="IPR001841">
    <property type="entry name" value="Znf_RING"/>
</dbReference>
<dbReference type="PROSITE" id="PS50089">
    <property type="entry name" value="ZF_RING_2"/>
    <property type="match status" value="1"/>
</dbReference>
<dbReference type="FunFam" id="3.30.40.10:FF:000127">
    <property type="entry name" value="E3 ubiquitin-protein ligase RNF181"/>
    <property type="match status" value="1"/>
</dbReference>
<dbReference type="GeneID" id="105361905"/>
<organism evidence="11 12">
    <name type="scientific">Ceratosolen solmsi marchali</name>
    <dbReference type="NCBI Taxonomy" id="326594"/>
    <lineage>
        <taxon>Eukaryota</taxon>
        <taxon>Metazoa</taxon>
        <taxon>Ecdysozoa</taxon>
        <taxon>Arthropoda</taxon>
        <taxon>Hexapoda</taxon>
        <taxon>Insecta</taxon>
        <taxon>Pterygota</taxon>
        <taxon>Neoptera</taxon>
        <taxon>Endopterygota</taxon>
        <taxon>Hymenoptera</taxon>
        <taxon>Apocrita</taxon>
        <taxon>Proctotrupomorpha</taxon>
        <taxon>Chalcidoidea</taxon>
        <taxon>Agaonidae</taxon>
        <taxon>Agaoninae</taxon>
        <taxon>Ceratosolen</taxon>
    </lineage>
</organism>
<name>A0AAJ6YG99_9HYME</name>
<dbReference type="RefSeq" id="XP_011497514.1">
    <property type="nucleotide sequence ID" value="XM_011499212.1"/>
</dbReference>
<evidence type="ECO:0000256" key="2">
    <source>
        <dbReference type="ARBA" id="ARBA00012483"/>
    </source>
</evidence>
<dbReference type="SUPFAM" id="SSF57850">
    <property type="entry name" value="RING/U-box"/>
    <property type="match status" value="1"/>
</dbReference>
<keyword evidence="6" id="KW-0833">Ubl conjugation pathway</keyword>
<dbReference type="GO" id="GO:0006511">
    <property type="term" value="P:ubiquitin-dependent protein catabolic process"/>
    <property type="evidence" value="ECO:0007669"/>
    <property type="project" value="TreeGrafter"/>
</dbReference>
<feature type="domain" description="RING-type" evidence="10">
    <location>
        <begin position="71"/>
        <end position="112"/>
    </location>
</feature>
<evidence type="ECO:0000256" key="8">
    <source>
        <dbReference type="ARBA" id="ARBA00038197"/>
    </source>
</evidence>
<dbReference type="Proteomes" id="UP000695007">
    <property type="component" value="Unplaced"/>
</dbReference>
<dbReference type="AlphaFoldDB" id="A0AAJ6YG99"/>
<comment type="catalytic activity">
    <reaction evidence="1">
        <text>S-ubiquitinyl-[E2 ubiquitin-conjugating enzyme]-L-cysteine + [acceptor protein]-L-lysine = [E2 ubiquitin-conjugating enzyme]-L-cysteine + N(6)-ubiquitinyl-[acceptor protein]-L-lysine.</text>
        <dbReference type="EC" id="2.3.2.27"/>
    </reaction>
</comment>
<evidence type="ECO:0000256" key="1">
    <source>
        <dbReference type="ARBA" id="ARBA00000900"/>
    </source>
</evidence>
<sequence>MADYFHEMGWTPLGDAETPNHLLQMARFLMDSGMWELLGDHEKLPPPASKEVVRNLEETEYTDNSGRREQCPVCIKDFEKGIIIKSLPCKHFFHKECIEPWLHKTNSCPLCRYELLTDDKDYENYKQEKKRAVEREKDLEILHNSMFS</sequence>
<comment type="similarity">
    <text evidence="8">Belongs to the RNF181 family.</text>
</comment>
<keyword evidence="4" id="KW-0479">Metal-binding</keyword>
<protein>
    <recommendedName>
        <fullName evidence="2">RING-type E3 ubiquitin transferase</fullName>
        <ecNumber evidence="2">2.3.2.27</ecNumber>
    </recommendedName>
</protein>
<keyword evidence="5 9" id="KW-0863">Zinc-finger</keyword>
<dbReference type="GO" id="GO:0016567">
    <property type="term" value="P:protein ubiquitination"/>
    <property type="evidence" value="ECO:0007669"/>
    <property type="project" value="UniProtKB-ARBA"/>
</dbReference>
<evidence type="ECO:0000256" key="9">
    <source>
        <dbReference type="PROSITE-ProRule" id="PRU00175"/>
    </source>
</evidence>
<reference evidence="12" key="1">
    <citation type="submission" date="2025-08" db="UniProtKB">
        <authorList>
            <consortium name="RefSeq"/>
        </authorList>
    </citation>
    <scope>IDENTIFICATION</scope>
</reference>
<evidence type="ECO:0000256" key="4">
    <source>
        <dbReference type="ARBA" id="ARBA00022723"/>
    </source>
</evidence>
<keyword evidence="7" id="KW-0862">Zinc</keyword>
<keyword evidence="11" id="KW-1185">Reference proteome</keyword>
<dbReference type="GO" id="GO:0061630">
    <property type="term" value="F:ubiquitin protein ligase activity"/>
    <property type="evidence" value="ECO:0007669"/>
    <property type="project" value="UniProtKB-EC"/>
</dbReference>
<dbReference type="Gene3D" id="3.30.40.10">
    <property type="entry name" value="Zinc/RING finger domain, C3HC4 (zinc finger)"/>
    <property type="match status" value="1"/>
</dbReference>
<gene>
    <name evidence="12" type="primary">LOC105361905</name>
</gene>
<proteinExistence type="inferred from homology"/>
<dbReference type="InterPro" id="IPR013083">
    <property type="entry name" value="Znf_RING/FYVE/PHD"/>
</dbReference>
<evidence type="ECO:0000256" key="3">
    <source>
        <dbReference type="ARBA" id="ARBA00022679"/>
    </source>
</evidence>
<dbReference type="PANTHER" id="PTHR45931:SF3">
    <property type="entry name" value="RING ZINC FINGER-CONTAINING PROTEIN"/>
    <property type="match status" value="1"/>
</dbReference>
<dbReference type="GO" id="GO:0005634">
    <property type="term" value="C:nucleus"/>
    <property type="evidence" value="ECO:0007669"/>
    <property type="project" value="TreeGrafter"/>
</dbReference>
<evidence type="ECO:0000313" key="11">
    <source>
        <dbReference type="Proteomes" id="UP000695007"/>
    </source>
</evidence>
<evidence type="ECO:0000256" key="5">
    <source>
        <dbReference type="ARBA" id="ARBA00022771"/>
    </source>
</evidence>
<evidence type="ECO:0000313" key="12">
    <source>
        <dbReference type="RefSeq" id="XP_011497514.1"/>
    </source>
</evidence>
<evidence type="ECO:0000259" key="10">
    <source>
        <dbReference type="PROSITE" id="PS50089"/>
    </source>
</evidence>
<dbReference type="PANTHER" id="PTHR45931">
    <property type="entry name" value="SI:CH211-59O9.10"/>
    <property type="match status" value="1"/>
</dbReference>
<dbReference type="SMART" id="SM00184">
    <property type="entry name" value="RING"/>
    <property type="match status" value="1"/>
</dbReference>
<evidence type="ECO:0000256" key="7">
    <source>
        <dbReference type="ARBA" id="ARBA00022833"/>
    </source>
</evidence>
<dbReference type="GO" id="GO:0008270">
    <property type="term" value="F:zinc ion binding"/>
    <property type="evidence" value="ECO:0007669"/>
    <property type="project" value="UniProtKB-KW"/>
</dbReference>
<dbReference type="KEGG" id="csol:105361905"/>